<dbReference type="InterPro" id="IPR000182">
    <property type="entry name" value="GNAT_dom"/>
</dbReference>
<dbReference type="PROSITE" id="PS51186">
    <property type="entry name" value="GNAT"/>
    <property type="match status" value="1"/>
</dbReference>
<dbReference type="InterPro" id="IPR050832">
    <property type="entry name" value="Bact_Acetyltransf"/>
</dbReference>
<dbReference type="Gene3D" id="3.40.630.30">
    <property type="match status" value="1"/>
</dbReference>
<feature type="domain" description="N-acetyltransferase" evidence="3">
    <location>
        <begin position="4"/>
        <end position="177"/>
    </location>
</feature>
<protein>
    <submittedName>
        <fullName evidence="4">GNAT family N-acetyltransferase</fullName>
        <ecNumber evidence="4">2.3.-.-</ecNumber>
    </submittedName>
</protein>
<name>A0ABV9YZR6_9PSEU</name>
<dbReference type="PANTHER" id="PTHR43877">
    <property type="entry name" value="AMINOALKYLPHOSPHONATE N-ACETYLTRANSFERASE-RELATED-RELATED"/>
    <property type="match status" value="1"/>
</dbReference>
<keyword evidence="1 4" id="KW-0808">Transferase</keyword>
<dbReference type="PANTHER" id="PTHR43877:SF1">
    <property type="entry name" value="ACETYLTRANSFERASE"/>
    <property type="match status" value="1"/>
</dbReference>
<comment type="caution">
    <text evidence="4">The sequence shown here is derived from an EMBL/GenBank/DDBJ whole genome shotgun (WGS) entry which is preliminary data.</text>
</comment>
<dbReference type="SUPFAM" id="SSF55729">
    <property type="entry name" value="Acyl-CoA N-acyltransferases (Nat)"/>
    <property type="match status" value="1"/>
</dbReference>
<dbReference type="RefSeq" id="WP_378039416.1">
    <property type="nucleotide sequence ID" value="NZ_JBHSIV010000057.1"/>
</dbReference>
<dbReference type="GO" id="GO:0016746">
    <property type="term" value="F:acyltransferase activity"/>
    <property type="evidence" value="ECO:0007669"/>
    <property type="project" value="UniProtKB-KW"/>
</dbReference>
<keyword evidence="5" id="KW-1185">Reference proteome</keyword>
<dbReference type="InterPro" id="IPR016181">
    <property type="entry name" value="Acyl_CoA_acyltransferase"/>
</dbReference>
<dbReference type="Proteomes" id="UP001595947">
    <property type="component" value="Unassembled WGS sequence"/>
</dbReference>
<reference evidence="5" key="1">
    <citation type="journal article" date="2019" name="Int. J. Syst. Evol. Microbiol.">
        <title>The Global Catalogue of Microorganisms (GCM) 10K type strain sequencing project: providing services to taxonomists for standard genome sequencing and annotation.</title>
        <authorList>
            <consortium name="The Broad Institute Genomics Platform"/>
            <consortium name="The Broad Institute Genome Sequencing Center for Infectious Disease"/>
            <person name="Wu L."/>
            <person name="Ma J."/>
        </authorList>
    </citation>
    <scope>NUCLEOTIDE SEQUENCE [LARGE SCALE GENOMIC DNA]</scope>
    <source>
        <strain evidence="5">CGMCC 4.7093</strain>
    </source>
</reference>
<evidence type="ECO:0000256" key="2">
    <source>
        <dbReference type="ARBA" id="ARBA00023315"/>
    </source>
</evidence>
<accession>A0ABV9YZR6</accession>
<dbReference type="EC" id="2.3.-.-" evidence="4"/>
<sequence length="194" mass="19739">MAIAHVRPATPDDAAAVTAVQREVWTGAWASFLPAGLTEGFDDEAVAAAWARSVAGLVVATEGTAVVGFALAGPAAPEDTADAVGSVPDDAGSVGLVATLLVSPRWGRRGHGGRLLVSTAAALREGGAIRGITWVPERDAASRAFYSRAGWAPDGTVRTLDAGGRPLREVRLGGPLDLEFAPEPTAADLGLPLL</sequence>
<proteinExistence type="predicted"/>
<evidence type="ECO:0000259" key="3">
    <source>
        <dbReference type="PROSITE" id="PS51186"/>
    </source>
</evidence>
<evidence type="ECO:0000313" key="4">
    <source>
        <dbReference type="EMBL" id="MFC5066101.1"/>
    </source>
</evidence>
<dbReference type="EMBL" id="JBHSIV010000057">
    <property type="protein sequence ID" value="MFC5066101.1"/>
    <property type="molecule type" value="Genomic_DNA"/>
</dbReference>
<gene>
    <name evidence="4" type="ORF">ACFPBZ_28105</name>
</gene>
<evidence type="ECO:0000313" key="5">
    <source>
        <dbReference type="Proteomes" id="UP001595947"/>
    </source>
</evidence>
<evidence type="ECO:0000256" key="1">
    <source>
        <dbReference type="ARBA" id="ARBA00022679"/>
    </source>
</evidence>
<dbReference type="Pfam" id="PF00583">
    <property type="entry name" value="Acetyltransf_1"/>
    <property type="match status" value="1"/>
</dbReference>
<organism evidence="4 5">
    <name type="scientific">Actinomycetospora atypica</name>
    <dbReference type="NCBI Taxonomy" id="1290095"/>
    <lineage>
        <taxon>Bacteria</taxon>
        <taxon>Bacillati</taxon>
        <taxon>Actinomycetota</taxon>
        <taxon>Actinomycetes</taxon>
        <taxon>Pseudonocardiales</taxon>
        <taxon>Pseudonocardiaceae</taxon>
        <taxon>Actinomycetospora</taxon>
    </lineage>
</organism>
<keyword evidence="2 4" id="KW-0012">Acyltransferase</keyword>